<dbReference type="Proteomes" id="UP000494111">
    <property type="component" value="Unassembled WGS sequence"/>
</dbReference>
<evidence type="ECO:0000313" key="6">
    <source>
        <dbReference type="EMBL" id="CAB3700036.1"/>
    </source>
</evidence>
<feature type="domain" description="HTH lysR-type" evidence="5">
    <location>
        <begin position="2"/>
        <end position="59"/>
    </location>
</feature>
<dbReference type="InterPro" id="IPR036390">
    <property type="entry name" value="WH_DNA-bd_sf"/>
</dbReference>
<dbReference type="PANTHER" id="PTHR30537:SF21">
    <property type="entry name" value="HTH-TYPE TRANSCRIPTIONAL REGULATOR SINR-RELATED"/>
    <property type="match status" value="1"/>
</dbReference>
<dbReference type="InterPro" id="IPR058163">
    <property type="entry name" value="LysR-type_TF_proteobact-type"/>
</dbReference>
<accession>A0A6S6ZVY5</accession>
<dbReference type="InterPro" id="IPR000847">
    <property type="entry name" value="LysR_HTH_N"/>
</dbReference>
<evidence type="ECO:0000259" key="5">
    <source>
        <dbReference type="PROSITE" id="PS50931"/>
    </source>
</evidence>
<protein>
    <submittedName>
        <fullName evidence="6">HTH-type transcriptional regulator DmlR</fullName>
    </submittedName>
</protein>
<evidence type="ECO:0000256" key="3">
    <source>
        <dbReference type="ARBA" id="ARBA00023125"/>
    </source>
</evidence>
<evidence type="ECO:0000256" key="2">
    <source>
        <dbReference type="ARBA" id="ARBA00023015"/>
    </source>
</evidence>
<keyword evidence="3" id="KW-0238">DNA-binding</keyword>
<evidence type="ECO:0000313" key="7">
    <source>
        <dbReference type="Proteomes" id="UP000494111"/>
    </source>
</evidence>
<dbReference type="SUPFAM" id="SSF53850">
    <property type="entry name" value="Periplasmic binding protein-like II"/>
    <property type="match status" value="1"/>
</dbReference>
<dbReference type="EMBL" id="CADIJO010000007">
    <property type="protein sequence ID" value="CAB3700036.1"/>
    <property type="molecule type" value="Genomic_DNA"/>
</dbReference>
<dbReference type="FunFam" id="1.10.10.10:FF:000001">
    <property type="entry name" value="LysR family transcriptional regulator"/>
    <property type="match status" value="1"/>
</dbReference>
<comment type="similarity">
    <text evidence="1">Belongs to the LysR transcriptional regulatory family.</text>
</comment>
<proteinExistence type="inferred from homology"/>
<sequence length="305" mass="33976">MLRFEDLRIFVAAADHGSFSAAARELDLTPAVASAALKRLELTLETRLFVRSTRSLRLTSDGERYLEYARAALSTLQAGQNALARDKTAISGTLSVSIPSDLGRNVLLPWLDEFQLRHPRVSFQVRISDRLADLYRQPVDIALRYGTPNDSSLVALPLGEHNRRVVCASPAYFARHGMPQAPADLRRHNCLCFVLGESLHDRWTFERGGASQVVPVKGDRVGDDGDLVRRWALAGHGVAYKSRYDVLGDLRAGRLVEALPDYASEPSPLYLLCVHRMLLSPTVKRLREFLQARLRDFEAGVDTGQ</sequence>
<dbReference type="FunFam" id="3.40.190.290:FF:000001">
    <property type="entry name" value="Transcriptional regulator, LysR family"/>
    <property type="match status" value="1"/>
</dbReference>
<dbReference type="AlphaFoldDB" id="A0A6S6ZVY5"/>
<name>A0A6S6ZVY5_9BURK</name>
<dbReference type="GO" id="GO:0043565">
    <property type="term" value="F:sequence-specific DNA binding"/>
    <property type="evidence" value="ECO:0007669"/>
    <property type="project" value="TreeGrafter"/>
</dbReference>
<dbReference type="Gene3D" id="3.40.190.290">
    <property type="match status" value="1"/>
</dbReference>
<dbReference type="Pfam" id="PF03466">
    <property type="entry name" value="LysR_substrate"/>
    <property type="match status" value="1"/>
</dbReference>
<dbReference type="SUPFAM" id="SSF46785">
    <property type="entry name" value="Winged helix' DNA-binding domain"/>
    <property type="match status" value="1"/>
</dbReference>
<dbReference type="InterPro" id="IPR005119">
    <property type="entry name" value="LysR_subst-bd"/>
</dbReference>
<organism evidence="6 7">
    <name type="scientific">Achromobacter deleyi</name>
    <dbReference type="NCBI Taxonomy" id="1353891"/>
    <lineage>
        <taxon>Bacteria</taxon>
        <taxon>Pseudomonadati</taxon>
        <taxon>Pseudomonadota</taxon>
        <taxon>Betaproteobacteria</taxon>
        <taxon>Burkholderiales</taxon>
        <taxon>Alcaligenaceae</taxon>
        <taxon>Achromobacter</taxon>
    </lineage>
</organism>
<evidence type="ECO:0000256" key="1">
    <source>
        <dbReference type="ARBA" id="ARBA00009437"/>
    </source>
</evidence>
<evidence type="ECO:0000256" key="4">
    <source>
        <dbReference type="ARBA" id="ARBA00023163"/>
    </source>
</evidence>
<dbReference type="CDD" id="cd08422">
    <property type="entry name" value="PBP2_CrgA_like"/>
    <property type="match status" value="1"/>
</dbReference>
<dbReference type="InterPro" id="IPR036388">
    <property type="entry name" value="WH-like_DNA-bd_sf"/>
</dbReference>
<keyword evidence="4" id="KW-0804">Transcription</keyword>
<keyword evidence="2" id="KW-0805">Transcription regulation</keyword>
<dbReference type="GO" id="GO:0003700">
    <property type="term" value="F:DNA-binding transcription factor activity"/>
    <property type="evidence" value="ECO:0007669"/>
    <property type="project" value="InterPro"/>
</dbReference>
<dbReference type="PANTHER" id="PTHR30537">
    <property type="entry name" value="HTH-TYPE TRANSCRIPTIONAL REGULATOR"/>
    <property type="match status" value="1"/>
</dbReference>
<dbReference type="Gene3D" id="1.10.10.10">
    <property type="entry name" value="Winged helix-like DNA-binding domain superfamily/Winged helix DNA-binding domain"/>
    <property type="match status" value="1"/>
</dbReference>
<dbReference type="RefSeq" id="WP_175192750.1">
    <property type="nucleotide sequence ID" value="NZ_CADIJO010000007.1"/>
</dbReference>
<dbReference type="GO" id="GO:0006351">
    <property type="term" value="P:DNA-templated transcription"/>
    <property type="evidence" value="ECO:0007669"/>
    <property type="project" value="TreeGrafter"/>
</dbReference>
<dbReference type="PROSITE" id="PS50931">
    <property type="entry name" value="HTH_LYSR"/>
    <property type="match status" value="1"/>
</dbReference>
<gene>
    <name evidence="6" type="primary">dmlR_12</name>
    <name evidence="6" type="ORF">LMG3458_02604</name>
</gene>
<reference evidence="6 7" key="1">
    <citation type="submission" date="2020-04" db="EMBL/GenBank/DDBJ databases">
        <authorList>
            <person name="De Canck E."/>
        </authorList>
    </citation>
    <scope>NUCLEOTIDE SEQUENCE [LARGE SCALE GENOMIC DNA]</scope>
    <source>
        <strain evidence="6 7">LMG 3458</strain>
    </source>
</reference>
<dbReference type="Pfam" id="PF00126">
    <property type="entry name" value="HTH_1"/>
    <property type="match status" value="1"/>
</dbReference>